<dbReference type="SMART" id="SM00408">
    <property type="entry name" value="IGc2"/>
    <property type="match status" value="2"/>
</dbReference>
<feature type="domain" description="Ig-like" evidence="14">
    <location>
        <begin position="541"/>
        <end position="624"/>
    </location>
</feature>
<evidence type="ECO:0000256" key="3">
    <source>
        <dbReference type="ARBA" id="ARBA00022729"/>
    </source>
</evidence>
<dbReference type="GO" id="GO:0030246">
    <property type="term" value="F:carbohydrate binding"/>
    <property type="evidence" value="ECO:0007669"/>
    <property type="project" value="UniProtKB-KW"/>
</dbReference>
<dbReference type="InterPro" id="IPR003598">
    <property type="entry name" value="Ig_sub2"/>
</dbReference>
<keyword evidence="10" id="KW-0393">Immunoglobulin domain</keyword>
<keyword evidence="3 13" id="KW-0732">Signal</keyword>
<comment type="caution">
    <text evidence="15">The sequence shown here is derived from an EMBL/GenBank/DDBJ whole genome shotgun (WGS) entry which is preliminary data.</text>
</comment>
<evidence type="ECO:0000259" key="14">
    <source>
        <dbReference type="PROSITE" id="PS50835"/>
    </source>
</evidence>
<dbReference type="GO" id="GO:0005886">
    <property type="term" value="C:plasma membrane"/>
    <property type="evidence" value="ECO:0007669"/>
    <property type="project" value="TreeGrafter"/>
</dbReference>
<dbReference type="EMBL" id="CABDUW010001889">
    <property type="protein sequence ID" value="VTJ84470.1"/>
    <property type="molecule type" value="Genomic_DNA"/>
</dbReference>
<keyword evidence="7 12" id="KW-0472">Membrane</keyword>
<evidence type="ECO:0000256" key="12">
    <source>
        <dbReference type="SAM" id="Phobius"/>
    </source>
</evidence>
<comment type="similarity">
    <text evidence="11">Belongs to the immunoglobulin superfamily. SIGLEC (sialic acid binding Ig-like lectin) family.</text>
</comment>
<reference evidence="15" key="1">
    <citation type="submission" date="2019-04" db="EMBL/GenBank/DDBJ databases">
        <authorList>
            <person name="Alioto T."/>
            <person name="Alioto T."/>
        </authorList>
    </citation>
    <scope>NUCLEOTIDE SEQUENCE [LARGE SCALE GENOMIC DNA]</scope>
</reference>
<feature type="transmembrane region" description="Helical" evidence="12">
    <location>
        <begin position="819"/>
        <end position="845"/>
    </location>
</feature>
<dbReference type="PANTHER" id="PTHR12035">
    <property type="entry name" value="SIALIC ACID BINDING IMMUNOGLOBULIN-LIKE LECTIN"/>
    <property type="match status" value="1"/>
</dbReference>
<evidence type="ECO:0000256" key="1">
    <source>
        <dbReference type="ARBA" id="ARBA00004479"/>
    </source>
</evidence>
<dbReference type="SMART" id="SM00409">
    <property type="entry name" value="IG"/>
    <property type="match status" value="6"/>
</dbReference>
<dbReference type="GO" id="GO:0031348">
    <property type="term" value="P:negative regulation of defense response"/>
    <property type="evidence" value="ECO:0007669"/>
    <property type="project" value="UniProtKB-ARBA"/>
</dbReference>
<feature type="chain" id="PRO_5022975798" description="Ig-like domain-containing protein" evidence="13">
    <location>
        <begin position="17"/>
        <end position="967"/>
    </location>
</feature>
<evidence type="ECO:0000256" key="7">
    <source>
        <dbReference type="ARBA" id="ARBA00023136"/>
    </source>
</evidence>
<dbReference type="Pfam" id="PF07686">
    <property type="entry name" value="V-set"/>
    <property type="match status" value="2"/>
</dbReference>
<evidence type="ECO:0000256" key="11">
    <source>
        <dbReference type="ARBA" id="ARBA00038361"/>
    </source>
</evidence>
<evidence type="ECO:0000256" key="13">
    <source>
        <dbReference type="SAM" id="SignalP"/>
    </source>
</evidence>
<dbReference type="InterPro" id="IPR003599">
    <property type="entry name" value="Ig_sub"/>
</dbReference>
<keyword evidence="8" id="KW-1015">Disulfide bond</keyword>
<evidence type="ECO:0000256" key="4">
    <source>
        <dbReference type="ARBA" id="ARBA00022734"/>
    </source>
</evidence>
<evidence type="ECO:0000256" key="9">
    <source>
        <dbReference type="ARBA" id="ARBA00023180"/>
    </source>
</evidence>
<sequence length="967" mass="104749">MLPLLLLPLLWAGSLQEDAGYKLQLQESVTVQAGLCALVPCSFSYPWSGWSPPSKLYIYWIREGDRTYYDGPVATNNPDMDFRTEHRNRFHLPGDVRDNNCSLLIRDAKKKDTGSYFLMADIGWNTRYTFRDKKLTLQVTALTEKPVIHSLEPLESGRPTSLSCRLPGSCEGGRPLQFSWTGAVTSSMAPGALQSPVLSLTPRPQDHDTNLTCQVKLQGSAVSTESTVQLNVSYAPQNLSIRILFGNGTALKVPSGPTSLPILEGESLHLVCMADSNPPALLSWSWKTRALSPSQVSASGVLELPFPGAEDEAEFTCQVQNPLGSQQLFLSLSVQRSFSSCLCVPEKQEGSWPLVLTLVRGAVMGAGFLLTYGLTWIYYTSFRGPWTGSGPGTCRMLPLLLLPLLWAGSLQEDAGYKLQLQESVTVQAGLCALVPCSFSYPWSGWSPPSKLYIYWIREGDRTYYDGPVATNNPDMDVRTEHRNRFHLPGDVRDNNCSLLIRDAKKKDTGSYFLMADIGWNTRYTFRDKKLTLQVTALTEKPVIHSLEPLESGRPTSLSCRLPGSCEGGRPLQFSWTGAVTSSMAPGALQSPVLSLTPRPQDHDTNLTCQVKLQGSAVSTESTVQLNVSYAPQNLSIRILFGNGTAFLEGQAVVLCCAADSNPAAQLSWFQRSSTQNVSQVSDTGLLDLPRVGAAEGEAFTCRAQNALGSHSVSVRLSYPPRLLGPSCSWEAQALLCSCSSRAWPAPALHWRLGEGLLEGNSSNASLGVTSSSAGPWANSSLSLHGALSSDLRLSCEAQNAHGTQSATVLLLPGRSRPGVLLAALGGAGAGALLSLCLCLVFFCIVKSCRKHGPGKPEVMDDRDPVMDTVPWRPRRFPLSCSRPSSPGASNGYVCPAFLLGKLTGPLLILLLELCWTLSLPPSSPPPFTLDTGCQNLLPKALTFQPTQSPELLPHCWENQVCTPGPTI</sequence>
<comment type="subcellular location">
    <subcellularLocation>
        <location evidence="1">Membrane</location>
        <topology evidence="1">Single-pass type I membrane protein</topology>
    </subcellularLocation>
</comment>
<evidence type="ECO:0000256" key="10">
    <source>
        <dbReference type="ARBA" id="ARBA00023319"/>
    </source>
</evidence>
<feature type="domain" description="Ig-like" evidence="14">
    <location>
        <begin position="631"/>
        <end position="717"/>
    </location>
</feature>
<keyword evidence="6 12" id="KW-1133">Transmembrane helix</keyword>
<accession>A0A5E4CT81</accession>
<dbReference type="PROSITE" id="PS50835">
    <property type="entry name" value="IG_LIKE"/>
    <property type="match status" value="6"/>
</dbReference>
<dbReference type="InterPro" id="IPR007110">
    <property type="entry name" value="Ig-like_dom"/>
</dbReference>
<name>A0A5E4CT81_MARMO</name>
<dbReference type="SUPFAM" id="SSF48726">
    <property type="entry name" value="Immunoglobulin"/>
    <property type="match status" value="7"/>
</dbReference>
<dbReference type="InterPro" id="IPR036179">
    <property type="entry name" value="Ig-like_dom_sf"/>
</dbReference>
<evidence type="ECO:0000256" key="5">
    <source>
        <dbReference type="ARBA" id="ARBA00022889"/>
    </source>
</evidence>
<dbReference type="InterPro" id="IPR051036">
    <property type="entry name" value="SIGLEC"/>
</dbReference>
<proteinExistence type="inferred from homology"/>
<keyword evidence="4" id="KW-0430">Lectin</keyword>
<dbReference type="InterPro" id="IPR013106">
    <property type="entry name" value="Ig_V-set"/>
</dbReference>
<evidence type="ECO:0000256" key="6">
    <source>
        <dbReference type="ARBA" id="ARBA00022989"/>
    </source>
</evidence>
<feature type="domain" description="Ig-like" evidence="14">
    <location>
        <begin position="146"/>
        <end position="229"/>
    </location>
</feature>
<dbReference type="FunFam" id="2.60.40.10:FF:000829">
    <property type="entry name" value="Sialic acid-binding Ig-like lectin 8"/>
    <property type="match status" value="2"/>
</dbReference>
<keyword evidence="2 12" id="KW-0812">Transmembrane</keyword>
<gene>
    <name evidence="15" type="ORF">MONAX_5E008674</name>
</gene>
<dbReference type="InterPro" id="IPR013783">
    <property type="entry name" value="Ig-like_fold"/>
</dbReference>
<keyword evidence="9" id="KW-0325">Glycoprotein</keyword>
<dbReference type="AlphaFoldDB" id="A0A5E4CT81"/>
<feature type="signal peptide" evidence="13">
    <location>
        <begin position="1"/>
        <end position="16"/>
    </location>
</feature>
<evidence type="ECO:0000256" key="8">
    <source>
        <dbReference type="ARBA" id="ARBA00023157"/>
    </source>
</evidence>
<dbReference type="GO" id="GO:0033691">
    <property type="term" value="F:sialic acid binding"/>
    <property type="evidence" value="ECO:0007669"/>
    <property type="project" value="TreeGrafter"/>
</dbReference>
<evidence type="ECO:0000256" key="2">
    <source>
        <dbReference type="ARBA" id="ARBA00022692"/>
    </source>
</evidence>
<dbReference type="Gene3D" id="2.60.40.10">
    <property type="entry name" value="Immunoglobulins"/>
    <property type="match status" value="6"/>
</dbReference>
<protein>
    <recommendedName>
        <fullName evidence="14">Ig-like domain-containing protein</fullName>
    </recommendedName>
</protein>
<keyword evidence="5" id="KW-0130">Cell adhesion</keyword>
<feature type="domain" description="Ig-like" evidence="14">
    <location>
        <begin position="398"/>
        <end position="531"/>
    </location>
</feature>
<dbReference type="PANTHER" id="PTHR12035:SF125">
    <property type="entry name" value="SIALIC ACID-BINDING IG-LIKE LECTIN 5"/>
    <property type="match status" value="1"/>
</dbReference>
<feature type="domain" description="Ig-like" evidence="14">
    <location>
        <begin position="236"/>
        <end position="333"/>
    </location>
</feature>
<feature type="domain" description="Ig-like" evidence="14">
    <location>
        <begin position="3"/>
        <end position="136"/>
    </location>
</feature>
<organism evidence="15">
    <name type="scientific">Marmota monax</name>
    <name type="common">Woodchuck</name>
    <dbReference type="NCBI Taxonomy" id="9995"/>
    <lineage>
        <taxon>Eukaryota</taxon>
        <taxon>Metazoa</taxon>
        <taxon>Chordata</taxon>
        <taxon>Craniata</taxon>
        <taxon>Vertebrata</taxon>
        <taxon>Euteleostomi</taxon>
        <taxon>Mammalia</taxon>
        <taxon>Eutheria</taxon>
        <taxon>Euarchontoglires</taxon>
        <taxon>Glires</taxon>
        <taxon>Rodentia</taxon>
        <taxon>Sciuromorpha</taxon>
        <taxon>Sciuridae</taxon>
        <taxon>Xerinae</taxon>
        <taxon>Marmotini</taxon>
        <taxon>Marmota</taxon>
    </lineage>
</organism>
<evidence type="ECO:0000313" key="15">
    <source>
        <dbReference type="EMBL" id="VTJ84470.1"/>
    </source>
</evidence>
<dbReference type="GO" id="GO:0007155">
    <property type="term" value="P:cell adhesion"/>
    <property type="evidence" value="ECO:0007669"/>
    <property type="project" value="UniProtKB-KW"/>
</dbReference>